<evidence type="ECO:0000256" key="4">
    <source>
        <dbReference type="ARBA" id="ARBA00022692"/>
    </source>
</evidence>
<keyword evidence="6 13" id="KW-1133">Transmembrane helix</keyword>
<feature type="transmembrane region" description="Helical" evidence="13">
    <location>
        <begin position="62"/>
        <end position="80"/>
    </location>
</feature>
<evidence type="ECO:0000256" key="6">
    <source>
        <dbReference type="ARBA" id="ARBA00022989"/>
    </source>
</evidence>
<evidence type="ECO:0000313" key="16">
    <source>
        <dbReference type="Proteomes" id="UP000004982"/>
    </source>
</evidence>
<keyword evidence="8 13" id="KW-0406">Ion transport</keyword>
<keyword evidence="9 13" id="KW-0472">Membrane</keyword>
<feature type="transmembrane region" description="Helical" evidence="13">
    <location>
        <begin position="92"/>
        <end position="116"/>
    </location>
</feature>
<dbReference type="InterPro" id="IPR003691">
    <property type="entry name" value="FluC"/>
</dbReference>
<evidence type="ECO:0000256" key="12">
    <source>
        <dbReference type="ARBA" id="ARBA00035585"/>
    </source>
</evidence>
<keyword evidence="3" id="KW-0997">Cell inner membrane</keyword>
<comment type="catalytic activity">
    <reaction evidence="12">
        <text>fluoride(in) = fluoride(out)</text>
        <dbReference type="Rhea" id="RHEA:76159"/>
        <dbReference type="ChEBI" id="CHEBI:17051"/>
    </reaction>
    <physiologicalReaction direction="left-to-right" evidence="12">
        <dbReference type="Rhea" id="RHEA:76160"/>
    </physiologicalReaction>
</comment>
<reference evidence="15 17" key="2">
    <citation type="submission" date="2022-03" db="EMBL/GenBank/DDBJ databases">
        <title>Genome sequencing of Neisseria macacae.</title>
        <authorList>
            <person name="Baek M.-G."/>
        </authorList>
    </citation>
    <scope>NUCLEOTIDE SEQUENCE [LARGE SCALE GENOMIC DNA]</scope>
    <source>
        <strain evidence="15 17">ATCC 33926</strain>
    </source>
</reference>
<keyword evidence="4 13" id="KW-0812">Transmembrane</keyword>
<keyword evidence="7 13" id="KW-0915">Sodium</keyword>
<protein>
    <recommendedName>
        <fullName evidence="13">Fluoride-specific ion channel FluC</fullName>
    </recommendedName>
</protein>
<dbReference type="PANTHER" id="PTHR28259:SF1">
    <property type="entry name" value="FLUORIDE EXPORT PROTEIN 1-RELATED"/>
    <property type="match status" value="1"/>
</dbReference>
<comment type="function">
    <text evidence="13">Fluoride-specific ion channel. Important for reducing fluoride concentration in the cell, thus reducing its toxicity.</text>
</comment>
<dbReference type="HAMAP" id="MF_00454">
    <property type="entry name" value="FluC"/>
    <property type="match status" value="1"/>
</dbReference>
<evidence type="ECO:0000313" key="14">
    <source>
        <dbReference type="EMBL" id="EGQ76700.1"/>
    </source>
</evidence>
<dbReference type="GO" id="GO:0046872">
    <property type="term" value="F:metal ion binding"/>
    <property type="evidence" value="ECO:0007669"/>
    <property type="project" value="UniProtKB-KW"/>
</dbReference>
<sequence length="120" mass="12975">MFQNVMAVAFGAALGALSRWLLVLAFAALSVPFSAGTLAANWIGALLIGICAEWLDNPQWKLLLITGFLGSLTTFSSFSLEMVTLMQAQRWATAFSAVCLHVFGSFLLTALGIYLAQIWK</sequence>
<dbReference type="GO" id="GO:0005886">
    <property type="term" value="C:plasma membrane"/>
    <property type="evidence" value="ECO:0007669"/>
    <property type="project" value="UniProtKB-SubCell"/>
</dbReference>
<dbReference type="GO" id="GO:0140114">
    <property type="term" value="P:cellular detoxification of fluoride"/>
    <property type="evidence" value="ECO:0007669"/>
    <property type="project" value="UniProtKB-UniRule"/>
</dbReference>
<evidence type="ECO:0000256" key="13">
    <source>
        <dbReference type="HAMAP-Rule" id="MF_00454"/>
    </source>
</evidence>
<evidence type="ECO:0000256" key="9">
    <source>
        <dbReference type="ARBA" id="ARBA00023136"/>
    </source>
</evidence>
<dbReference type="NCBIfam" id="NF010826">
    <property type="entry name" value="PRK14230.1"/>
    <property type="match status" value="1"/>
</dbReference>
<name>A0AA36UIP9_9NEIS</name>
<dbReference type="EMBL" id="AFQE01000081">
    <property type="protein sequence ID" value="EGQ76700.1"/>
    <property type="molecule type" value="Genomic_DNA"/>
</dbReference>
<keyword evidence="13" id="KW-0813">Transport</keyword>
<evidence type="ECO:0000313" key="15">
    <source>
        <dbReference type="EMBL" id="UNV86155.1"/>
    </source>
</evidence>
<proteinExistence type="inferred from homology"/>
<evidence type="ECO:0000313" key="17">
    <source>
        <dbReference type="Proteomes" id="UP000829455"/>
    </source>
</evidence>
<comment type="activity regulation">
    <text evidence="13">Na(+) is not transported, but it plays an essential structural role and its presence is essential for fluoride channel function.</text>
</comment>
<comment type="subcellular location">
    <subcellularLocation>
        <location evidence="1 13">Cell membrane</location>
        <topology evidence="1 13">Multi-pass membrane protein</topology>
    </subcellularLocation>
</comment>
<dbReference type="Proteomes" id="UP000004982">
    <property type="component" value="Unassembled WGS sequence"/>
</dbReference>
<dbReference type="AlphaFoldDB" id="A0AA36UIP9"/>
<evidence type="ECO:0000256" key="3">
    <source>
        <dbReference type="ARBA" id="ARBA00022519"/>
    </source>
</evidence>
<organism evidence="14 16">
    <name type="scientific">Neisseria macacae ATCC 33926</name>
    <dbReference type="NCBI Taxonomy" id="997348"/>
    <lineage>
        <taxon>Bacteria</taxon>
        <taxon>Pseudomonadati</taxon>
        <taxon>Pseudomonadota</taxon>
        <taxon>Betaproteobacteria</taxon>
        <taxon>Neisseriales</taxon>
        <taxon>Neisseriaceae</taxon>
        <taxon>Neisseria</taxon>
    </lineage>
</organism>
<accession>A0AA36UIP9</accession>
<keyword evidence="5 13" id="KW-0479">Metal-binding</keyword>
<evidence type="ECO:0000256" key="7">
    <source>
        <dbReference type="ARBA" id="ARBA00023053"/>
    </source>
</evidence>
<comment type="similarity">
    <text evidence="11 13">Belongs to the fluoride channel Fluc/FEX (TC 1.A.43) family.</text>
</comment>
<evidence type="ECO:0000256" key="1">
    <source>
        <dbReference type="ARBA" id="ARBA00004651"/>
    </source>
</evidence>
<keyword evidence="17" id="KW-1185">Reference proteome</keyword>
<feature type="binding site" evidence="13">
    <location>
        <position position="73"/>
    </location>
    <ligand>
        <name>Na(+)</name>
        <dbReference type="ChEBI" id="CHEBI:29101"/>
        <note>structural</note>
    </ligand>
</feature>
<feature type="transmembrane region" description="Helical" evidence="13">
    <location>
        <begin position="35"/>
        <end position="55"/>
    </location>
</feature>
<evidence type="ECO:0000256" key="11">
    <source>
        <dbReference type="ARBA" id="ARBA00035120"/>
    </source>
</evidence>
<dbReference type="GO" id="GO:0062054">
    <property type="term" value="F:fluoride channel activity"/>
    <property type="evidence" value="ECO:0007669"/>
    <property type="project" value="UniProtKB-UniRule"/>
</dbReference>
<evidence type="ECO:0000256" key="10">
    <source>
        <dbReference type="ARBA" id="ARBA00023303"/>
    </source>
</evidence>
<feature type="binding site" evidence="13">
    <location>
        <position position="70"/>
    </location>
    <ligand>
        <name>Na(+)</name>
        <dbReference type="ChEBI" id="CHEBI:29101"/>
        <note>structural</note>
    </ligand>
</feature>
<keyword evidence="10 13" id="KW-0407">Ion channel</keyword>
<dbReference type="PANTHER" id="PTHR28259">
    <property type="entry name" value="FLUORIDE EXPORT PROTEIN 1-RELATED"/>
    <property type="match status" value="1"/>
</dbReference>
<evidence type="ECO:0000256" key="8">
    <source>
        <dbReference type="ARBA" id="ARBA00023065"/>
    </source>
</evidence>
<dbReference type="NCBIfam" id="NF010792">
    <property type="entry name" value="PRK14196.1"/>
    <property type="match status" value="1"/>
</dbReference>
<dbReference type="Proteomes" id="UP000829455">
    <property type="component" value="Chromosome"/>
</dbReference>
<dbReference type="EMBL" id="CP094241">
    <property type="protein sequence ID" value="UNV86155.1"/>
    <property type="molecule type" value="Genomic_DNA"/>
</dbReference>
<dbReference type="Pfam" id="PF02537">
    <property type="entry name" value="CRCB"/>
    <property type="match status" value="1"/>
</dbReference>
<gene>
    <name evidence="13 14" type="primary">crcB</name>
    <name evidence="13" type="synonym">fluC</name>
    <name evidence="14" type="ORF">HMPREF9418_1680</name>
    <name evidence="15" type="ORF">MON40_06640</name>
</gene>
<reference evidence="14 16" key="1">
    <citation type="submission" date="2011-05" db="EMBL/GenBank/DDBJ databases">
        <authorList>
            <person name="Muzny D."/>
            <person name="Qin X."/>
            <person name="Deng J."/>
            <person name="Jiang H."/>
            <person name="Liu Y."/>
            <person name="Qu J."/>
            <person name="Song X.-Z."/>
            <person name="Zhang L."/>
            <person name="Thornton R."/>
            <person name="Coyle M."/>
            <person name="Francisco L."/>
            <person name="Jackson L."/>
            <person name="Javaid M."/>
            <person name="Korchina V."/>
            <person name="Kovar C."/>
            <person name="Mata R."/>
            <person name="Mathew T."/>
            <person name="Ngo R."/>
            <person name="Nguyen L."/>
            <person name="Nguyen N."/>
            <person name="Okwuonu G."/>
            <person name="Ongeri F."/>
            <person name="Pham C."/>
            <person name="Simmons D."/>
            <person name="Wilczek-Boney K."/>
            <person name="Hale W."/>
            <person name="Jakkamsetti A."/>
            <person name="Pham P."/>
            <person name="Ruth R."/>
            <person name="San Lucas F."/>
            <person name="Warren J."/>
            <person name="Zhang J."/>
            <person name="Zhao Z."/>
            <person name="Zhou C."/>
            <person name="Zhu D."/>
            <person name="Lee S."/>
            <person name="Bess C."/>
            <person name="Blankenburg K."/>
            <person name="Forbes L."/>
            <person name="Fu Q."/>
            <person name="Gubbala S."/>
            <person name="Hirani K."/>
            <person name="Jayaseelan J.C."/>
            <person name="Lara F."/>
            <person name="Munidasa M."/>
            <person name="Palculict T."/>
            <person name="Patil S."/>
            <person name="Pu L.-L."/>
            <person name="Saada N."/>
            <person name="Tang L."/>
            <person name="Weissenberger G."/>
            <person name="Zhu Y."/>
            <person name="Hemphill L."/>
            <person name="Shang Y."/>
            <person name="Youmans B."/>
            <person name="Ayvaz T."/>
            <person name="Ross M."/>
            <person name="Santibanez J."/>
            <person name="Aqrawi P."/>
            <person name="Gross S."/>
            <person name="Joshi V."/>
            <person name="Fowler G."/>
            <person name="Nazareth L."/>
            <person name="Reid J."/>
            <person name="Worley K."/>
            <person name="Petrosino J."/>
            <person name="Highlander S."/>
            <person name="Gibbs R."/>
        </authorList>
    </citation>
    <scope>NUCLEOTIDE SEQUENCE [LARGE SCALE GENOMIC DNA]</scope>
    <source>
        <strain evidence="14 16">ATCC 33926</strain>
    </source>
</reference>
<dbReference type="RefSeq" id="WP_003778558.1">
    <property type="nucleotide sequence ID" value="NZ_CP094241.1"/>
</dbReference>
<evidence type="ECO:0000256" key="5">
    <source>
        <dbReference type="ARBA" id="ARBA00022723"/>
    </source>
</evidence>
<keyword evidence="2 13" id="KW-1003">Cell membrane</keyword>
<evidence type="ECO:0000256" key="2">
    <source>
        <dbReference type="ARBA" id="ARBA00022475"/>
    </source>
</evidence>